<dbReference type="InterPro" id="IPR036291">
    <property type="entry name" value="NAD(P)-bd_dom_sf"/>
</dbReference>
<evidence type="ECO:0000256" key="1">
    <source>
        <dbReference type="ARBA" id="ARBA00006484"/>
    </source>
</evidence>
<dbReference type="InterPro" id="IPR002347">
    <property type="entry name" value="SDR_fam"/>
</dbReference>
<evidence type="ECO:0000313" key="5">
    <source>
        <dbReference type="Proteomes" id="UP000016932"/>
    </source>
</evidence>
<evidence type="ECO:0000256" key="2">
    <source>
        <dbReference type="ARBA" id="ARBA00022857"/>
    </source>
</evidence>
<dbReference type="Proteomes" id="UP000016932">
    <property type="component" value="Unassembled WGS sequence"/>
</dbReference>
<dbReference type="EMBL" id="KB446556">
    <property type="protein sequence ID" value="EME86333.1"/>
    <property type="molecule type" value="Genomic_DNA"/>
</dbReference>
<dbReference type="Gene3D" id="3.40.50.720">
    <property type="entry name" value="NAD(P)-binding Rossmann-like Domain"/>
    <property type="match status" value="1"/>
</dbReference>
<feature type="non-terminal residue" evidence="4">
    <location>
        <position position="1"/>
    </location>
</feature>
<proteinExistence type="inferred from homology"/>
<evidence type="ECO:0000313" key="4">
    <source>
        <dbReference type="EMBL" id="EME86333.1"/>
    </source>
</evidence>
<dbReference type="GeneID" id="19340889"/>
<dbReference type="Pfam" id="PF13561">
    <property type="entry name" value="adh_short_C2"/>
    <property type="match status" value="1"/>
</dbReference>
<keyword evidence="3" id="KW-0560">Oxidoreductase</keyword>
<dbReference type="InterPro" id="IPR020904">
    <property type="entry name" value="Sc_DH/Rdtase_CS"/>
</dbReference>
<organism evidence="4 5">
    <name type="scientific">Pseudocercospora fijiensis (strain CIRAD86)</name>
    <name type="common">Black leaf streak disease fungus</name>
    <name type="synonym">Mycosphaerella fijiensis</name>
    <dbReference type="NCBI Taxonomy" id="383855"/>
    <lineage>
        <taxon>Eukaryota</taxon>
        <taxon>Fungi</taxon>
        <taxon>Dikarya</taxon>
        <taxon>Ascomycota</taxon>
        <taxon>Pezizomycotina</taxon>
        <taxon>Dothideomycetes</taxon>
        <taxon>Dothideomycetidae</taxon>
        <taxon>Mycosphaerellales</taxon>
        <taxon>Mycosphaerellaceae</taxon>
        <taxon>Pseudocercospora</taxon>
    </lineage>
</organism>
<keyword evidence="5" id="KW-1185">Reference proteome</keyword>
<dbReference type="AlphaFoldDB" id="M3BAS8"/>
<dbReference type="CDD" id="cd05233">
    <property type="entry name" value="SDR_c"/>
    <property type="match status" value="1"/>
</dbReference>
<dbReference type="GO" id="GO:0006633">
    <property type="term" value="P:fatty acid biosynthetic process"/>
    <property type="evidence" value="ECO:0007669"/>
    <property type="project" value="TreeGrafter"/>
</dbReference>
<dbReference type="RefSeq" id="XP_007922301.1">
    <property type="nucleotide sequence ID" value="XM_007924110.1"/>
</dbReference>
<protein>
    <submittedName>
        <fullName evidence="4">Uncharacterized protein</fullName>
    </submittedName>
</protein>
<sequence>IEAAGGKGVFVACDLLEIQAIRDLHAKVASEYKRIDVAVNAAGTASGIGKLETVGLEKFERLMHLNVTAVFVCMQEQAKIMLQQPKQNDDQPCHIINFTSIYGEQGCAMGVAYCASKHAIIGMTKSAALEYAHRGIRVNALAPGIIPTGMVNEMVAEGLNDPDFAESGQYLVRLYPQQRFGTPDQVGKAVNCLVGTDWTTGTTLIMDGGFLA</sequence>
<dbReference type="GO" id="GO:0048038">
    <property type="term" value="F:quinone binding"/>
    <property type="evidence" value="ECO:0007669"/>
    <property type="project" value="TreeGrafter"/>
</dbReference>
<dbReference type="KEGG" id="pfj:MYCFIDRAFT_6690"/>
<dbReference type="PRINTS" id="PR00081">
    <property type="entry name" value="GDHRDH"/>
</dbReference>
<reference evidence="4 5" key="1">
    <citation type="journal article" date="2012" name="PLoS Pathog.">
        <title>Diverse lifestyles and strategies of plant pathogenesis encoded in the genomes of eighteen Dothideomycetes fungi.</title>
        <authorList>
            <person name="Ohm R.A."/>
            <person name="Feau N."/>
            <person name="Henrissat B."/>
            <person name="Schoch C.L."/>
            <person name="Horwitz B.A."/>
            <person name="Barry K.W."/>
            <person name="Condon B.J."/>
            <person name="Copeland A.C."/>
            <person name="Dhillon B."/>
            <person name="Glaser F."/>
            <person name="Hesse C.N."/>
            <person name="Kosti I."/>
            <person name="LaButti K."/>
            <person name="Lindquist E.A."/>
            <person name="Lucas S."/>
            <person name="Salamov A.A."/>
            <person name="Bradshaw R.E."/>
            <person name="Ciuffetti L."/>
            <person name="Hamelin R.C."/>
            <person name="Kema G.H.J."/>
            <person name="Lawrence C."/>
            <person name="Scott J.A."/>
            <person name="Spatafora J.W."/>
            <person name="Turgeon B.G."/>
            <person name="de Wit P.J.G.M."/>
            <person name="Zhong S."/>
            <person name="Goodwin S.B."/>
            <person name="Grigoriev I.V."/>
        </authorList>
    </citation>
    <scope>NUCLEOTIDE SEQUENCE [LARGE SCALE GENOMIC DNA]</scope>
    <source>
        <strain evidence="4 5">CIRAD86</strain>
    </source>
</reference>
<dbReference type="OrthoDB" id="1669814at2759"/>
<dbReference type="PANTHER" id="PTHR42760:SF133">
    <property type="entry name" value="3-OXOACYL-[ACYL-CARRIER-PROTEIN] REDUCTASE"/>
    <property type="match status" value="1"/>
</dbReference>
<dbReference type="SUPFAM" id="SSF51735">
    <property type="entry name" value="NAD(P)-binding Rossmann-fold domains"/>
    <property type="match status" value="1"/>
</dbReference>
<dbReference type="GO" id="GO:0016616">
    <property type="term" value="F:oxidoreductase activity, acting on the CH-OH group of donors, NAD or NADP as acceptor"/>
    <property type="evidence" value="ECO:0007669"/>
    <property type="project" value="TreeGrafter"/>
</dbReference>
<gene>
    <name evidence="4" type="ORF">MYCFIDRAFT_6690</name>
</gene>
<dbReference type="PROSITE" id="PS00061">
    <property type="entry name" value="ADH_SHORT"/>
    <property type="match status" value="1"/>
</dbReference>
<dbReference type="PANTHER" id="PTHR42760">
    <property type="entry name" value="SHORT-CHAIN DEHYDROGENASES/REDUCTASES FAMILY MEMBER"/>
    <property type="match status" value="1"/>
</dbReference>
<evidence type="ECO:0000256" key="3">
    <source>
        <dbReference type="ARBA" id="ARBA00023002"/>
    </source>
</evidence>
<dbReference type="STRING" id="383855.M3BAS8"/>
<dbReference type="eggNOG" id="KOG1199">
    <property type="taxonomic scope" value="Eukaryota"/>
</dbReference>
<dbReference type="VEuPathDB" id="FungiDB:MYCFIDRAFT_6690"/>
<keyword evidence="2" id="KW-0521">NADP</keyword>
<name>M3BAS8_PSEFD</name>
<feature type="non-terminal residue" evidence="4">
    <location>
        <position position="212"/>
    </location>
</feature>
<accession>M3BAS8</accession>
<dbReference type="PRINTS" id="PR00080">
    <property type="entry name" value="SDRFAMILY"/>
</dbReference>
<comment type="similarity">
    <text evidence="1">Belongs to the short-chain dehydrogenases/reductases (SDR) family.</text>
</comment>
<dbReference type="HOGENOM" id="CLU_010194_1_0_1"/>